<dbReference type="Proteomes" id="UP000828390">
    <property type="component" value="Unassembled WGS sequence"/>
</dbReference>
<dbReference type="EMBL" id="JAIWYP010000004">
    <property type="protein sequence ID" value="KAH3831401.1"/>
    <property type="molecule type" value="Genomic_DNA"/>
</dbReference>
<proteinExistence type="predicted"/>
<feature type="transmembrane region" description="Helical" evidence="1">
    <location>
        <begin position="51"/>
        <end position="74"/>
    </location>
</feature>
<feature type="transmembrane region" description="Helical" evidence="1">
    <location>
        <begin position="12"/>
        <end position="39"/>
    </location>
</feature>
<accession>A0A9D4HDI4</accession>
<comment type="caution">
    <text evidence="2">The sequence shown here is derived from an EMBL/GenBank/DDBJ whole genome shotgun (WGS) entry which is preliminary data.</text>
</comment>
<dbReference type="AlphaFoldDB" id="A0A9D4HDI4"/>
<keyword evidence="1" id="KW-0472">Membrane</keyword>
<keyword evidence="1" id="KW-1133">Transmembrane helix</keyword>
<organism evidence="2 3">
    <name type="scientific">Dreissena polymorpha</name>
    <name type="common">Zebra mussel</name>
    <name type="synonym">Mytilus polymorpha</name>
    <dbReference type="NCBI Taxonomy" id="45954"/>
    <lineage>
        <taxon>Eukaryota</taxon>
        <taxon>Metazoa</taxon>
        <taxon>Spiralia</taxon>
        <taxon>Lophotrochozoa</taxon>
        <taxon>Mollusca</taxon>
        <taxon>Bivalvia</taxon>
        <taxon>Autobranchia</taxon>
        <taxon>Heteroconchia</taxon>
        <taxon>Euheterodonta</taxon>
        <taxon>Imparidentia</taxon>
        <taxon>Neoheterodontei</taxon>
        <taxon>Myida</taxon>
        <taxon>Dreissenoidea</taxon>
        <taxon>Dreissenidae</taxon>
        <taxon>Dreissena</taxon>
    </lineage>
</organism>
<evidence type="ECO:0000313" key="3">
    <source>
        <dbReference type="Proteomes" id="UP000828390"/>
    </source>
</evidence>
<gene>
    <name evidence="2" type="ORF">DPMN_104668</name>
</gene>
<keyword evidence="1" id="KW-0812">Transmembrane</keyword>
<evidence type="ECO:0000256" key="1">
    <source>
        <dbReference type="SAM" id="Phobius"/>
    </source>
</evidence>
<reference evidence="2" key="2">
    <citation type="submission" date="2020-11" db="EMBL/GenBank/DDBJ databases">
        <authorList>
            <person name="McCartney M.A."/>
            <person name="Auch B."/>
            <person name="Kono T."/>
            <person name="Mallez S."/>
            <person name="Becker A."/>
            <person name="Gohl D.M."/>
            <person name="Silverstein K.A.T."/>
            <person name="Koren S."/>
            <person name="Bechman K.B."/>
            <person name="Herman A."/>
            <person name="Abrahante J.E."/>
            <person name="Garbe J."/>
        </authorList>
    </citation>
    <scope>NUCLEOTIDE SEQUENCE</scope>
    <source>
        <strain evidence="2">Duluth1</strain>
        <tissue evidence="2">Whole animal</tissue>
    </source>
</reference>
<name>A0A9D4HDI4_DREPO</name>
<protein>
    <submittedName>
        <fullName evidence="2">Uncharacterized protein</fullName>
    </submittedName>
</protein>
<evidence type="ECO:0000313" key="2">
    <source>
        <dbReference type="EMBL" id="KAH3831401.1"/>
    </source>
</evidence>
<reference evidence="2" key="1">
    <citation type="journal article" date="2019" name="bioRxiv">
        <title>The Genome of the Zebra Mussel, Dreissena polymorpha: A Resource for Invasive Species Research.</title>
        <authorList>
            <person name="McCartney M.A."/>
            <person name="Auch B."/>
            <person name="Kono T."/>
            <person name="Mallez S."/>
            <person name="Zhang Y."/>
            <person name="Obille A."/>
            <person name="Becker A."/>
            <person name="Abrahante J.E."/>
            <person name="Garbe J."/>
            <person name="Badalamenti J.P."/>
            <person name="Herman A."/>
            <person name="Mangelson H."/>
            <person name="Liachko I."/>
            <person name="Sullivan S."/>
            <person name="Sone E.D."/>
            <person name="Koren S."/>
            <person name="Silverstein K.A.T."/>
            <person name="Beckman K.B."/>
            <person name="Gohl D.M."/>
        </authorList>
    </citation>
    <scope>NUCLEOTIDE SEQUENCE</scope>
    <source>
        <strain evidence="2">Duluth1</strain>
        <tissue evidence="2">Whole animal</tissue>
    </source>
</reference>
<keyword evidence="3" id="KW-1185">Reference proteome</keyword>
<sequence>MIVIYLQIYGRFVLYFWLFVLNCALSPLFFLAFSLISAFERYTFYRHNNQPAVTILLFVVGLVTCLVLTVVNLYTFCNLYKNGCCFIYSLRQDVEEAAAMVTLLKPAVTTRFSD</sequence>